<accession>A0ABM8R2Z5</accession>
<evidence type="ECO:0000256" key="1">
    <source>
        <dbReference type="HAMAP-Rule" id="MF_00226"/>
    </source>
</evidence>
<dbReference type="EMBL" id="CAJNBJ010000002">
    <property type="protein sequence ID" value="CAE6729877.1"/>
    <property type="molecule type" value="Genomic_DNA"/>
</dbReference>
<dbReference type="NCBIfam" id="TIGR00200">
    <property type="entry name" value="cinA_nterm"/>
    <property type="match status" value="1"/>
</dbReference>
<proteinExistence type="inferred from homology"/>
<comment type="similarity">
    <text evidence="1">Belongs to the CinA family.</text>
</comment>
<evidence type="ECO:0000313" key="3">
    <source>
        <dbReference type="EMBL" id="CAE6729877.1"/>
    </source>
</evidence>
<dbReference type="InterPro" id="IPR008136">
    <property type="entry name" value="CinA_C"/>
</dbReference>
<dbReference type="Pfam" id="PF00994">
    <property type="entry name" value="MoCF_biosynth"/>
    <property type="match status" value="1"/>
</dbReference>
<dbReference type="PANTHER" id="PTHR13939:SF0">
    <property type="entry name" value="NMN AMIDOHYDROLASE-LIKE PROTEIN YFAY"/>
    <property type="match status" value="1"/>
</dbReference>
<dbReference type="SMART" id="SM00852">
    <property type="entry name" value="MoCF_biosynth"/>
    <property type="match status" value="1"/>
</dbReference>
<dbReference type="SUPFAM" id="SSF142433">
    <property type="entry name" value="CinA-like"/>
    <property type="match status" value="1"/>
</dbReference>
<dbReference type="NCBIfam" id="TIGR00199">
    <property type="entry name" value="PncC_domain"/>
    <property type="match status" value="1"/>
</dbReference>
<organism evidence="3 4">
    <name type="scientific">Nitrospira defluvii</name>
    <dbReference type="NCBI Taxonomy" id="330214"/>
    <lineage>
        <taxon>Bacteria</taxon>
        <taxon>Pseudomonadati</taxon>
        <taxon>Nitrospirota</taxon>
        <taxon>Nitrospiria</taxon>
        <taxon>Nitrospirales</taxon>
        <taxon>Nitrospiraceae</taxon>
        <taxon>Nitrospira</taxon>
    </lineage>
</organism>
<dbReference type="Gene3D" id="3.40.980.10">
    <property type="entry name" value="MoaB/Mog-like domain"/>
    <property type="match status" value="1"/>
</dbReference>
<comment type="caution">
    <text evidence="3">The sequence shown here is derived from an EMBL/GenBank/DDBJ whole genome shotgun (WGS) entry which is preliminary data.</text>
</comment>
<dbReference type="RefSeq" id="WP_213041655.1">
    <property type="nucleotide sequence ID" value="NZ_CAJNBJ010000002.1"/>
</dbReference>
<sequence length="427" mass="45376">MNKSNAWTAETVAIGSELLLGGRLDTNSLFIANCLAASGIELRYKTTVGDDLSDMVTVLKAAARRVRVVIITGGLGPTVDDLTREAVAQATGHRLVRRKAALDEMTARLAQWGRTPTTSQFRQARIPSGADILSNPVGTAPGFALVWNGTFFAALPGVPREMEPMLREGVLPRLHAWMPTQKVKPAMPMIRRVLHTSGVPESVVDQKLAGLVPQKSSVQLGIYASPMEVMVSLTGPAGAEGSVVLERLFEEANAKLGDIVYGQEADTMESVVGRLLNEQRMTLAAAESCTGGLIGHRLTQVPGSSSYVDRVVVCYSNRAKIELLGVPPDLIDRHGAVSAEVAAAMARGIRERSGVSVGLSVTGIAGPGGATETKPVGLVHVGLDGGPGQAMTKEFRFHGGDRSVIKQRASQAALDLLRRWLLQNRLA</sequence>
<feature type="domain" description="MoaB/Mog" evidence="2">
    <location>
        <begin position="10"/>
        <end position="176"/>
    </location>
</feature>
<protein>
    <recommendedName>
        <fullName evidence="1">CinA-like protein</fullName>
    </recommendedName>
</protein>
<dbReference type="InterPro" id="IPR050101">
    <property type="entry name" value="CinA"/>
</dbReference>
<keyword evidence="4" id="KW-1185">Reference proteome</keyword>
<dbReference type="PIRSF" id="PIRSF006728">
    <property type="entry name" value="CinA"/>
    <property type="match status" value="1"/>
</dbReference>
<name>A0ABM8R2Z5_9BACT</name>
<gene>
    <name evidence="3" type="primary">cinA</name>
    <name evidence="3" type="ORF">NSPZN2_100304</name>
</gene>
<dbReference type="HAMAP" id="MF_00226_B">
    <property type="entry name" value="CinA_B"/>
    <property type="match status" value="1"/>
</dbReference>
<dbReference type="NCBIfam" id="NF001813">
    <property type="entry name" value="PRK00549.1"/>
    <property type="match status" value="1"/>
</dbReference>
<dbReference type="InterPro" id="IPR036653">
    <property type="entry name" value="CinA-like_C"/>
</dbReference>
<evidence type="ECO:0000313" key="4">
    <source>
        <dbReference type="Proteomes" id="UP000675880"/>
    </source>
</evidence>
<dbReference type="SUPFAM" id="SSF53218">
    <property type="entry name" value="Molybdenum cofactor biosynthesis proteins"/>
    <property type="match status" value="1"/>
</dbReference>
<dbReference type="Gene3D" id="3.90.950.20">
    <property type="entry name" value="CinA-like"/>
    <property type="match status" value="1"/>
</dbReference>
<dbReference type="Pfam" id="PF02464">
    <property type="entry name" value="CinA"/>
    <property type="match status" value="1"/>
</dbReference>
<dbReference type="PANTHER" id="PTHR13939">
    <property type="entry name" value="NICOTINAMIDE-NUCLEOTIDE AMIDOHYDROLASE PNCC"/>
    <property type="match status" value="1"/>
</dbReference>
<dbReference type="InterPro" id="IPR008135">
    <property type="entry name" value="Competence-induced_CinA"/>
</dbReference>
<dbReference type="Gene3D" id="3.30.70.2860">
    <property type="match status" value="1"/>
</dbReference>
<dbReference type="Proteomes" id="UP000675880">
    <property type="component" value="Unassembled WGS sequence"/>
</dbReference>
<dbReference type="InterPro" id="IPR036425">
    <property type="entry name" value="MoaB/Mog-like_dom_sf"/>
</dbReference>
<dbReference type="Pfam" id="PF18146">
    <property type="entry name" value="CinA_KH"/>
    <property type="match status" value="1"/>
</dbReference>
<evidence type="ECO:0000259" key="2">
    <source>
        <dbReference type="SMART" id="SM00852"/>
    </source>
</evidence>
<dbReference type="InterPro" id="IPR001453">
    <property type="entry name" value="MoaB/Mog_dom"/>
</dbReference>
<reference evidence="3 4" key="1">
    <citation type="submission" date="2021-02" db="EMBL/GenBank/DDBJ databases">
        <authorList>
            <person name="Han P."/>
        </authorList>
    </citation>
    <scope>NUCLEOTIDE SEQUENCE [LARGE SCALE GENOMIC DNA]</scope>
    <source>
        <strain evidence="3">Candidatus Nitrospira sp. ZN2</strain>
    </source>
</reference>
<dbReference type="InterPro" id="IPR041424">
    <property type="entry name" value="CinA_KH"/>
</dbReference>
<dbReference type="CDD" id="cd00885">
    <property type="entry name" value="cinA"/>
    <property type="match status" value="1"/>
</dbReference>